<feature type="transmembrane region" description="Helical" evidence="7">
    <location>
        <begin position="12"/>
        <end position="28"/>
    </location>
</feature>
<dbReference type="SUPFAM" id="SSF161070">
    <property type="entry name" value="SNF-like"/>
    <property type="match status" value="2"/>
</dbReference>
<evidence type="ECO:0000313" key="9">
    <source>
        <dbReference type="Proteomes" id="UP001217089"/>
    </source>
</evidence>
<feature type="transmembrane region" description="Helical" evidence="7">
    <location>
        <begin position="223"/>
        <end position="240"/>
    </location>
</feature>
<gene>
    <name evidence="8" type="ORF">KUTeg_015215</name>
</gene>
<dbReference type="PROSITE" id="PS00610">
    <property type="entry name" value="NA_NEUROTRAN_SYMP_1"/>
    <property type="match status" value="1"/>
</dbReference>
<accession>A0ABQ9EPG4</accession>
<feature type="transmembrane region" description="Helical" evidence="7">
    <location>
        <begin position="260"/>
        <end position="282"/>
    </location>
</feature>
<dbReference type="PRINTS" id="PR00176">
    <property type="entry name" value="NANEUSMPORT"/>
</dbReference>
<comment type="caution">
    <text evidence="8">The sequence shown here is derived from an EMBL/GenBank/DDBJ whole genome shotgun (WGS) entry which is preliminary data.</text>
</comment>
<keyword evidence="9" id="KW-1185">Reference proteome</keyword>
<dbReference type="PROSITE" id="PS50267">
    <property type="entry name" value="NA_NEUROTRAN_SYMP_3"/>
    <property type="match status" value="1"/>
</dbReference>
<protein>
    <recommendedName>
        <fullName evidence="6">Transporter</fullName>
    </recommendedName>
</protein>
<comment type="similarity">
    <text evidence="6">Belongs to the sodium:neurotransmitter symporter (SNF) (TC 2.A.22) family.</text>
</comment>
<sequence length="392" mass="43650">MKRKPEWNNSREFLLSVIGYSVGIGNVWRFPYTCYDSGGGAFLIIYLIMWALCGIPLMYLELAVGQHTRKGPIGALCQLCPLFKGAGIGGVLWIAICGTLCLIPVVPVSGAGVGCVVWIAICRTLYMVLLVWPFYYLFNSFISVFPWSTCGNLWNTPDCKDSLRQPFNTSTNGHGDANITTWNVTMVINTTQESMVTYPASEYFRNHVLQLTSGIENLGHVRWDYALILVLSWSLIYLSIFKGPKLTGKIVYVTVLFPYVVLFIFIVRGFTLPGSYTGMLFFLKPNWSSLLKPKVYTLHGDVWISAAVTNFFSLGIGGGANITLARTELAFVGGLYYFSVMDYYVNFVSGFSLAFVQIISFAWIYGGRRLSRDITKMTGSPPNSMGGICLQR</sequence>
<evidence type="ECO:0000256" key="5">
    <source>
        <dbReference type="ARBA" id="ARBA00023136"/>
    </source>
</evidence>
<dbReference type="Pfam" id="PF00209">
    <property type="entry name" value="SNF"/>
    <property type="match status" value="3"/>
</dbReference>
<name>A0ABQ9EPG4_TEGGR</name>
<feature type="transmembrane region" description="Helical" evidence="7">
    <location>
        <begin position="81"/>
        <end position="105"/>
    </location>
</feature>
<evidence type="ECO:0000256" key="6">
    <source>
        <dbReference type="RuleBase" id="RU003732"/>
    </source>
</evidence>
<keyword evidence="3 6" id="KW-0812">Transmembrane</keyword>
<keyword evidence="4 7" id="KW-1133">Transmembrane helix</keyword>
<evidence type="ECO:0000256" key="1">
    <source>
        <dbReference type="ARBA" id="ARBA00004141"/>
    </source>
</evidence>
<evidence type="ECO:0000256" key="3">
    <source>
        <dbReference type="ARBA" id="ARBA00022692"/>
    </source>
</evidence>
<dbReference type="InterPro" id="IPR000175">
    <property type="entry name" value="Na/ntran_symport"/>
</dbReference>
<dbReference type="PANTHER" id="PTHR11616">
    <property type="entry name" value="SODIUM/CHLORIDE DEPENDENT TRANSPORTER"/>
    <property type="match status" value="1"/>
</dbReference>
<dbReference type="EMBL" id="JARBDR010000793">
    <property type="protein sequence ID" value="KAJ8307131.1"/>
    <property type="molecule type" value="Genomic_DNA"/>
</dbReference>
<evidence type="ECO:0000256" key="7">
    <source>
        <dbReference type="SAM" id="Phobius"/>
    </source>
</evidence>
<evidence type="ECO:0000256" key="2">
    <source>
        <dbReference type="ARBA" id="ARBA00022448"/>
    </source>
</evidence>
<evidence type="ECO:0000313" key="8">
    <source>
        <dbReference type="EMBL" id="KAJ8307131.1"/>
    </source>
</evidence>
<feature type="transmembrane region" description="Helical" evidence="7">
    <location>
        <begin position="302"/>
        <end position="324"/>
    </location>
</feature>
<comment type="subcellular location">
    <subcellularLocation>
        <location evidence="1">Membrane</location>
        <topology evidence="1">Multi-pass membrane protein</topology>
    </subcellularLocation>
</comment>
<keyword evidence="5 7" id="KW-0472">Membrane</keyword>
<keyword evidence="6" id="KW-0769">Symport</keyword>
<feature type="transmembrane region" description="Helical" evidence="7">
    <location>
        <begin position="40"/>
        <end position="60"/>
    </location>
</feature>
<proteinExistence type="inferred from homology"/>
<evidence type="ECO:0000256" key="4">
    <source>
        <dbReference type="ARBA" id="ARBA00022989"/>
    </source>
</evidence>
<dbReference type="InterPro" id="IPR037272">
    <property type="entry name" value="SNS_sf"/>
</dbReference>
<keyword evidence="2 6" id="KW-0813">Transport</keyword>
<feature type="transmembrane region" description="Helical" evidence="7">
    <location>
        <begin position="344"/>
        <end position="366"/>
    </location>
</feature>
<dbReference type="Proteomes" id="UP001217089">
    <property type="component" value="Unassembled WGS sequence"/>
</dbReference>
<dbReference type="PANTHER" id="PTHR11616:SF240">
    <property type="entry name" value="BLOATED TUBULES, ISOFORM B-RELATED"/>
    <property type="match status" value="1"/>
</dbReference>
<reference evidence="8 9" key="1">
    <citation type="submission" date="2022-12" db="EMBL/GenBank/DDBJ databases">
        <title>Chromosome-level genome of Tegillarca granosa.</title>
        <authorList>
            <person name="Kim J."/>
        </authorList>
    </citation>
    <scope>NUCLEOTIDE SEQUENCE [LARGE SCALE GENOMIC DNA]</scope>
    <source>
        <strain evidence="8">Teg-2019</strain>
        <tissue evidence="8">Adductor muscle</tissue>
    </source>
</reference>
<organism evidence="8 9">
    <name type="scientific">Tegillarca granosa</name>
    <name type="common">Malaysian cockle</name>
    <name type="synonym">Anadara granosa</name>
    <dbReference type="NCBI Taxonomy" id="220873"/>
    <lineage>
        <taxon>Eukaryota</taxon>
        <taxon>Metazoa</taxon>
        <taxon>Spiralia</taxon>
        <taxon>Lophotrochozoa</taxon>
        <taxon>Mollusca</taxon>
        <taxon>Bivalvia</taxon>
        <taxon>Autobranchia</taxon>
        <taxon>Pteriomorphia</taxon>
        <taxon>Arcoida</taxon>
        <taxon>Arcoidea</taxon>
        <taxon>Arcidae</taxon>
        <taxon>Tegillarca</taxon>
    </lineage>
</organism>